<feature type="transmembrane region" description="Helical" evidence="9">
    <location>
        <begin position="379"/>
        <end position="399"/>
    </location>
</feature>
<feature type="transmembrane region" description="Helical" evidence="9">
    <location>
        <begin position="288"/>
        <end position="307"/>
    </location>
</feature>
<organism evidence="11">
    <name type="scientific">hydrothermal vent metagenome</name>
    <dbReference type="NCBI Taxonomy" id="652676"/>
    <lineage>
        <taxon>unclassified sequences</taxon>
        <taxon>metagenomes</taxon>
        <taxon>ecological metagenomes</taxon>
    </lineage>
</organism>
<name>A0A3B0U6H8_9ZZZZ</name>
<comment type="similarity">
    <text evidence="2">Belongs to the major facilitator superfamily. Sugar transporter (TC 2.A.1.1) family.</text>
</comment>
<evidence type="ECO:0000256" key="8">
    <source>
        <dbReference type="ARBA" id="ARBA00023136"/>
    </source>
</evidence>
<feature type="transmembrane region" description="Helical" evidence="9">
    <location>
        <begin position="169"/>
        <end position="190"/>
    </location>
</feature>
<evidence type="ECO:0000256" key="9">
    <source>
        <dbReference type="SAM" id="Phobius"/>
    </source>
</evidence>
<keyword evidence="7 9" id="KW-1133">Transmembrane helix</keyword>
<feature type="transmembrane region" description="Helical" evidence="9">
    <location>
        <begin position="139"/>
        <end position="157"/>
    </location>
</feature>
<evidence type="ECO:0000256" key="4">
    <source>
        <dbReference type="ARBA" id="ARBA00022475"/>
    </source>
</evidence>
<dbReference type="AlphaFoldDB" id="A0A3B0U6H8"/>
<evidence type="ECO:0000256" key="3">
    <source>
        <dbReference type="ARBA" id="ARBA00022448"/>
    </source>
</evidence>
<feature type="transmembrane region" description="Helical" evidence="9">
    <location>
        <begin position="12"/>
        <end position="40"/>
    </location>
</feature>
<dbReference type="PROSITE" id="PS00216">
    <property type="entry name" value="SUGAR_TRANSPORT_1"/>
    <property type="match status" value="1"/>
</dbReference>
<dbReference type="GO" id="GO:1904659">
    <property type="term" value="P:D-glucose transmembrane transport"/>
    <property type="evidence" value="ECO:0007669"/>
    <property type="project" value="TreeGrafter"/>
</dbReference>
<feature type="transmembrane region" description="Helical" evidence="9">
    <location>
        <begin position="52"/>
        <end position="69"/>
    </location>
</feature>
<feature type="transmembrane region" description="Helical" evidence="9">
    <location>
        <begin position="81"/>
        <end position="100"/>
    </location>
</feature>
<dbReference type="PANTHER" id="PTHR48023">
    <property type="entry name" value="D-XYLOSE-PROTON SYMPORTER-LIKE 2"/>
    <property type="match status" value="1"/>
</dbReference>
<evidence type="ECO:0000256" key="6">
    <source>
        <dbReference type="ARBA" id="ARBA00022692"/>
    </source>
</evidence>
<dbReference type="NCBIfam" id="TIGR00879">
    <property type="entry name" value="SP"/>
    <property type="match status" value="1"/>
</dbReference>
<dbReference type="PROSITE" id="PS50850">
    <property type="entry name" value="MFS"/>
    <property type="match status" value="1"/>
</dbReference>
<dbReference type="EMBL" id="UOEP01000042">
    <property type="protein sequence ID" value="VAW15036.1"/>
    <property type="molecule type" value="Genomic_DNA"/>
</dbReference>
<reference evidence="11" key="1">
    <citation type="submission" date="2018-06" db="EMBL/GenBank/DDBJ databases">
        <authorList>
            <person name="Zhirakovskaya E."/>
        </authorList>
    </citation>
    <scope>NUCLEOTIDE SEQUENCE</scope>
</reference>
<evidence type="ECO:0000259" key="10">
    <source>
        <dbReference type="PROSITE" id="PS50850"/>
    </source>
</evidence>
<keyword evidence="6 9" id="KW-0812">Transmembrane</keyword>
<evidence type="ECO:0000313" key="11">
    <source>
        <dbReference type="EMBL" id="VAW15036.1"/>
    </source>
</evidence>
<evidence type="ECO:0000256" key="2">
    <source>
        <dbReference type="ARBA" id="ARBA00010992"/>
    </source>
</evidence>
<keyword evidence="4" id="KW-1003">Cell membrane</keyword>
<dbReference type="GO" id="GO:0005886">
    <property type="term" value="C:plasma membrane"/>
    <property type="evidence" value="ECO:0007669"/>
    <property type="project" value="UniProtKB-SubCell"/>
</dbReference>
<feature type="transmembrane region" description="Helical" evidence="9">
    <location>
        <begin position="314"/>
        <end position="336"/>
    </location>
</feature>
<sequence>MRKNKDVNFPRLLLISIVAALGGLLFGFDIAIITGAGPYLTVAFDLNSIQEGWAYSSLLFGCIAGAFIAGRLTDAFGRRKLLFFIASLFAITSVGSALAYDLTSLVTARIIGGLAVGGASAIVPMYISEISPPSRRGSLVSMYQLFIVTGILISYFINYLLSGTGEANWRWMFVSGAVPSIIFFIALFAIPESPRFLCRIGSKEKAFSILEDIGGSGNAQKQIAEIEESIHNSKVSFRELFKPGLRKVMLIGFTLAVLVQLSGINIIIDYAPKIFAKAGWKLDAGLFATFGLGFVNFIFTWVSILIIDKFGRRPLYIIGSIGMSLTLAGLAIAGLTGNFEGLVVLFLIMLYLASFASSIGPVFWTYLSEIFPNRVRGAAMSIPVFTQWIFNGLVVLVFPSMLHHLHVSLSFAILFIFALMQLIVAIRFMPETKGKTLEEIEKLWR</sequence>
<feature type="transmembrane region" description="Helical" evidence="9">
    <location>
        <begin position="248"/>
        <end position="268"/>
    </location>
</feature>
<dbReference type="InterPro" id="IPR005829">
    <property type="entry name" value="Sugar_transporter_CS"/>
</dbReference>
<protein>
    <submittedName>
        <fullName evidence="11">Sugar-proton symporter</fullName>
    </submittedName>
</protein>
<evidence type="ECO:0000256" key="7">
    <source>
        <dbReference type="ARBA" id="ARBA00022989"/>
    </source>
</evidence>
<gene>
    <name evidence="11" type="ORF">MNBD_BACTEROID01-1614</name>
</gene>
<evidence type="ECO:0000256" key="5">
    <source>
        <dbReference type="ARBA" id="ARBA00022597"/>
    </source>
</evidence>
<dbReference type="PANTHER" id="PTHR48023:SF4">
    <property type="entry name" value="D-XYLOSE-PROTON SYMPORTER-LIKE 2"/>
    <property type="match status" value="1"/>
</dbReference>
<proteinExistence type="inferred from homology"/>
<dbReference type="InterPro" id="IPR003663">
    <property type="entry name" value="Sugar/inositol_transpt"/>
</dbReference>
<dbReference type="GO" id="GO:0022857">
    <property type="term" value="F:transmembrane transporter activity"/>
    <property type="evidence" value="ECO:0007669"/>
    <property type="project" value="InterPro"/>
</dbReference>
<keyword evidence="3" id="KW-0813">Transport</keyword>
<keyword evidence="5" id="KW-0762">Sugar transport</keyword>
<feature type="transmembrane region" description="Helical" evidence="9">
    <location>
        <begin position="405"/>
        <end position="426"/>
    </location>
</feature>
<dbReference type="InterPro" id="IPR036259">
    <property type="entry name" value="MFS_trans_sf"/>
</dbReference>
<dbReference type="InterPro" id="IPR050820">
    <property type="entry name" value="MFS_Sugar_Transporter"/>
</dbReference>
<dbReference type="PROSITE" id="PS00217">
    <property type="entry name" value="SUGAR_TRANSPORT_2"/>
    <property type="match status" value="1"/>
</dbReference>
<dbReference type="InterPro" id="IPR020846">
    <property type="entry name" value="MFS_dom"/>
</dbReference>
<dbReference type="InterPro" id="IPR005828">
    <property type="entry name" value="MFS_sugar_transport-like"/>
</dbReference>
<dbReference type="PRINTS" id="PR00171">
    <property type="entry name" value="SUGRTRNSPORT"/>
</dbReference>
<dbReference type="Gene3D" id="1.20.1250.20">
    <property type="entry name" value="MFS general substrate transporter like domains"/>
    <property type="match status" value="1"/>
</dbReference>
<feature type="transmembrane region" description="Helical" evidence="9">
    <location>
        <begin position="342"/>
        <end position="367"/>
    </location>
</feature>
<evidence type="ECO:0000256" key="1">
    <source>
        <dbReference type="ARBA" id="ARBA00004651"/>
    </source>
</evidence>
<accession>A0A3B0U6H8</accession>
<keyword evidence="8 9" id="KW-0472">Membrane</keyword>
<feature type="transmembrane region" description="Helical" evidence="9">
    <location>
        <begin position="106"/>
        <end position="127"/>
    </location>
</feature>
<comment type="subcellular location">
    <subcellularLocation>
        <location evidence="1">Cell membrane</location>
        <topology evidence="1">Multi-pass membrane protein</topology>
    </subcellularLocation>
</comment>
<dbReference type="Pfam" id="PF00083">
    <property type="entry name" value="Sugar_tr"/>
    <property type="match status" value="1"/>
</dbReference>
<dbReference type="SUPFAM" id="SSF103473">
    <property type="entry name" value="MFS general substrate transporter"/>
    <property type="match status" value="1"/>
</dbReference>
<feature type="domain" description="Major facilitator superfamily (MFS) profile" evidence="10">
    <location>
        <begin position="15"/>
        <end position="433"/>
    </location>
</feature>
<dbReference type="FunFam" id="1.20.1250.20:FF:000122">
    <property type="entry name" value="D-xylose transporter XylE"/>
    <property type="match status" value="1"/>
</dbReference>